<accession>A0ABQ8UBJ8</accession>
<dbReference type="EMBL" id="JAPMOS010000136">
    <property type="protein sequence ID" value="KAJ4454745.1"/>
    <property type="molecule type" value="Genomic_DNA"/>
</dbReference>
<evidence type="ECO:0000313" key="2">
    <source>
        <dbReference type="Proteomes" id="UP001141327"/>
    </source>
</evidence>
<proteinExistence type="predicted"/>
<dbReference type="Proteomes" id="UP001141327">
    <property type="component" value="Unassembled WGS sequence"/>
</dbReference>
<protein>
    <submittedName>
        <fullName evidence="1">Uncharacterized protein</fullName>
    </submittedName>
</protein>
<sequence length="93" mass="10750">MIESQSTTSRKIREDLVAHLPADATSTSLRDFEPVYRVFSLPQPLLDLINQWFEKTSEMYEDHRVPVNRVTSYSTALFLHVQFMPDKGHKPAS</sequence>
<evidence type="ECO:0000313" key="1">
    <source>
        <dbReference type="EMBL" id="KAJ4454745.1"/>
    </source>
</evidence>
<reference evidence="1" key="1">
    <citation type="journal article" date="2022" name="bioRxiv">
        <title>Genomics of Preaxostyla Flagellates Illuminates Evolutionary Transitions and the Path Towards Mitochondrial Loss.</title>
        <authorList>
            <person name="Novak L.V.F."/>
            <person name="Treitli S.C."/>
            <person name="Pyrih J."/>
            <person name="Halakuc P."/>
            <person name="Pipaliya S.V."/>
            <person name="Vacek V."/>
            <person name="Brzon O."/>
            <person name="Soukal P."/>
            <person name="Eme L."/>
            <person name="Dacks J.B."/>
            <person name="Karnkowska A."/>
            <person name="Elias M."/>
            <person name="Hampl V."/>
        </authorList>
    </citation>
    <scope>NUCLEOTIDE SEQUENCE</scope>
    <source>
        <strain evidence="1">RCP-MX</strain>
    </source>
</reference>
<comment type="caution">
    <text evidence="1">The sequence shown here is derived from an EMBL/GenBank/DDBJ whole genome shotgun (WGS) entry which is preliminary data.</text>
</comment>
<gene>
    <name evidence="1" type="ORF">PAPYR_10472</name>
</gene>
<name>A0ABQ8UBJ8_9EUKA</name>
<keyword evidence="2" id="KW-1185">Reference proteome</keyword>
<organism evidence="1 2">
    <name type="scientific">Paratrimastix pyriformis</name>
    <dbReference type="NCBI Taxonomy" id="342808"/>
    <lineage>
        <taxon>Eukaryota</taxon>
        <taxon>Metamonada</taxon>
        <taxon>Preaxostyla</taxon>
        <taxon>Paratrimastigidae</taxon>
        <taxon>Paratrimastix</taxon>
    </lineage>
</organism>